<keyword evidence="3" id="KW-0479">Metal-binding</keyword>
<evidence type="ECO:0000256" key="6">
    <source>
        <dbReference type="ARBA" id="ARBA00023014"/>
    </source>
</evidence>
<dbReference type="HOGENOM" id="CLU_039904_0_0_2"/>
<dbReference type="PANTHER" id="PTHR43105">
    <property type="entry name" value="RESPIRATORY NITRATE REDUCTASE"/>
    <property type="match status" value="1"/>
</dbReference>
<keyword evidence="4" id="KW-0560">Oxidoreductase</keyword>
<evidence type="ECO:0000256" key="5">
    <source>
        <dbReference type="ARBA" id="ARBA00023004"/>
    </source>
</evidence>
<dbReference type="SUPFAM" id="SSF53706">
    <property type="entry name" value="Formate dehydrogenase/DMSO reductase, domains 1-3"/>
    <property type="match status" value="1"/>
</dbReference>
<dbReference type="InterPro" id="IPR006656">
    <property type="entry name" value="Mopterin_OxRdtase"/>
</dbReference>
<dbReference type="GO" id="GO:0046872">
    <property type="term" value="F:metal ion binding"/>
    <property type="evidence" value="ECO:0007669"/>
    <property type="project" value="UniProtKB-KW"/>
</dbReference>
<evidence type="ECO:0000313" key="9">
    <source>
        <dbReference type="Proteomes" id="UP000009296"/>
    </source>
</evidence>
<feature type="domain" description="4Fe-4S Mo/W bis-MGD-type" evidence="7">
    <location>
        <begin position="5"/>
        <end position="61"/>
    </location>
</feature>
<gene>
    <name evidence="8" type="ordered locus">Metok_0188</name>
</gene>
<name>F8ANC2_METOI</name>
<dbReference type="Gene3D" id="3.40.50.740">
    <property type="match status" value="2"/>
</dbReference>
<dbReference type="GO" id="GO:0003954">
    <property type="term" value="F:NADH dehydrogenase activity"/>
    <property type="evidence" value="ECO:0007669"/>
    <property type="project" value="TreeGrafter"/>
</dbReference>
<dbReference type="SMART" id="SM00926">
    <property type="entry name" value="Molybdop_Fe4S4"/>
    <property type="match status" value="1"/>
</dbReference>
<dbReference type="Proteomes" id="UP000009296">
    <property type="component" value="Chromosome"/>
</dbReference>
<dbReference type="PROSITE" id="PS00490">
    <property type="entry name" value="MOLYBDOPTERIN_PROK_2"/>
    <property type="match status" value="1"/>
</dbReference>
<evidence type="ECO:0000256" key="3">
    <source>
        <dbReference type="ARBA" id="ARBA00022723"/>
    </source>
</evidence>
<dbReference type="GO" id="GO:0016020">
    <property type="term" value="C:membrane"/>
    <property type="evidence" value="ECO:0007669"/>
    <property type="project" value="TreeGrafter"/>
</dbReference>
<organism evidence="8 9">
    <name type="scientific">Methanothermococcus okinawensis (strain DSM 14208 / JCM 11175 / IH1)</name>
    <dbReference type="NCBI Taxonomy" id="647113"/>
    <lineage>
        <taxon>Archaea</taxon>
        <taxon>Methanobacteriati</taxon>
        <taxon>Methanobacteriota</taxon>
        <taxon>Methanomada group</taxon>
        <taxon>Methanococci</taxon>
        <taxon>Methanococcales</taxon>
        <taxon>Methanococcaceae</taxon>
        <taxon>Methanothermococcus</taxon>
    </lineage>
</organism>
<dbReference type="InterPro" id="IPR050123">
    <property type="entry name" value="Prok_molybdopt-oxidoreductase"/>
</dbReference>
<dbReference type="Pfam" id="PF00384">
    <property type="entry name" value="Molybdopterin"/>
    <property type="match status" value="1"/>
</dbReference>
<dbReference type="InterPro" id="IPR006655">
    <property type="entry name" value="Mopterin_OxRdtase_prok_CS"/>
</dbReference>
<dbReference type="Pfam" id="PF04879">
    <property type="entry name" value="Molybdop_Fe4S4"/>
    <property type="match status" value="1"/>
</dbReference>
<protein>
    <submittedName>
        <fullName evidence="8">Molybdopterin oxidoreductase Fe4S4 region</fullName>
    </submittedName>
</protein>
<dbReference type="eggNOG" id="arCOG04862">
    <property type="taxonomic scope" value="Archaea"/>
</dbReference>
<comment type="similarity">
    <text evidence="1">Belongs to the prokaryotic molybdopterin-containing oxidoreductase family.</text>
</comment>
<keyword evidence="2" id="KW-0004">4Fe-4S</keyword>
<dbReference type="KEGG" id="mok:Metok_0188"/>
<dbReference type="Gene3D" id="3.40.228.10">
    <property type="entry name" value="Dimethylsulfoxide Reductase, domain 2"/>
    <property type="match status" value="1"/>
</dbReference>
<proteinExistence type="inferred from homology"/>
<evidence type="ECO:0000256" key="2">
    <source>
        <dbReference type="ARBA" id="ARBA00022485"/>
    </source>
</evidence>
<evidence type="ECO:0000256" key="1">
    <source>
        <dbReference type="ARBA" id="ARBA00010312"/>
    </source>
</evidence>
<dbReference type="PANTHER" id="PTHR43105:SF14">
    <property type="entry name" value="FORMATE DEHYDROGENASE H"/>
    <property type="match status" value="1"/>
</dbReference>
<dbReference type="GO" id="GO:0022904">
    <property type="term" value="P:respiratory electron transport chain"/>
    <property type="evidence" value="ECO:0007669"/>
    <property type="project" value="TreeGrafter"/>
</dbReference>
<dbReference type="AlphaFoldDB" id="F8ANC2"/>
<accession>F8ANC2</accession>
<evidence type="ECO:0000256" key="4">
    <source>
        <dbReference type="ARBA" id="ARBA00023002"/>
    </source>
</evidence>
<dbReference type="GO" id="GO:0051539">
    <property type="term" value="F:4 iron, 4 sulfur cluster binding"/>
    <property type="evidence" value="ECO:0007669"/>
    <property type="project" value="UniProtKB-KW"/>
</dbReference>
<keyword evidence="9" id="KW-1185">Reference proteome</keyword>
<keyword evidence="5" id="KW-0408">Iron</keyword>
<dbReference type="InterPro" id="IPR027467">
    <property type="entry name" value="MopterinOxRdtase_cofactor_BS"/>
</dbReference>
<dbReference type="PROSITE" id="PS51669">
    <property type="entry name" value="4FE4S_MOW_BIS_MGD"/>
    <property type="match status" value="1"/>
</dbReference>
<evidence type="ECO:0000313" key="8">
    <source>
        <dbReference type="EMBL" id="AEH06181.1"/>
    </source>
</evidence>
<dbReference type="Gene3D" id="2.20.25.90">
    <property type="entry name" value="ADC-like domains"/>
    <property type="match status" value="1"/>
</dbReference>
<dbReference type="EMBL" id="CP002792">
    <property type="protein sequence ID" value="AEH06181.1"/>
    <property type="molecule type" value="Genomic_DNA"/>
</dbReference>
<reference evidence="8" key="1">
    <citation type="submission" date="2011-05" db="EMBL/GenBank/DDBJ databases">
        <title>Complete sequence of chromosome of Methanothermococcus okinawensis IH1.</title>
        <authorList>
            <consortium name="US DOE Joint Genome Institute"/>
            <person name="Lucas S."/>
            <person name="Han J."/>
            <person name="Lapidus A."/>
            <person name="Cheng J.-F."/>
            <person name="Goodwin L."/>
            <person name="Pitluck S."/>
            <person name="Peters L."/>
            <person name="Mikhailova N."/>
            <person name="Held B."/>
            <person name="Han C."/>
            <person name="Tapia R."/>
            <person name="Land M."/>
            <person name="Hauser L."/>
            <person name="Kyrpides N."/>
            <person name="Ivanova N."/>
            <person name="Pagani I."/>
            <person name="Sieprawska-Lupa M."/>
            <person name="Takai K."/>
            <person name="Miyazaki J."/>
            <person name="Whitman W."/>
            <person name="Woyke T."/>
        </authorList>
    </citation>
    <scope>NUCLEOTIDE SEQUENCE</scope>
    <source>
        <strain evidence="8">IH1</strain>
    </source>
</reference>
<evidence type="ECO:0000259" key="7">
    <source>
        <dbReference type="PROSITE" id="PS51669"/>
    </source>
</evidence>
<dbReference type="STRING" id="647113.Metok_0188"/>
<sequence>MGETMEIKHAICPVCGVGCGIDLIVKDGKVIGTYPYRRNPINEGKNCINGKECYKIINDKNRLKTPLIRKNVEFIESNWNDTLELVSKKLKTYNPDEIAIIGSGKCTNEDNYALKKLADNLNVKNIGVCICNSPKIDLNKEIASYDDVENSKFILILGDIFGESPLIGRRVIKAKEKGSEIITVIEEKDITNNKVGELNSNKFIKINNFSEFLKNIDKEPLKRLDENSIIIFNKIIEREDVNLVYNISEKTGCKLLPLLKYCNTMGAIKILPPLNRKEMFDLIKDVKCAYIVGENPALYDKDNNILKSLDFLVVQDIFLTETAQLADVVLPSACWAEKDGTFTNTMGTTQKINKIIGAPGEALPDYEIISKLAEKMR</sequence>
<dbReference type="PROSITE" id="PS00551">
    <property type="entry name" value="MOLYBDOPTERIN_PROK_1"/>
    <property type="match status" value="1"/>
</dbReference>
<dbReference type="InterPro" id="IPR006963">
    <property type="entry name" value="Mopterin_OxRdtase_4Fe-4S_dom"/>
</dbReference>
<keyword evidence="6" id="KW-0411">Iron-sulfur</keyword>